<evidence type="ECO:0000256" key="2">
    <source>
        <dbReference type="ARBA" id="ARBA00022729"/>
    </source>
</evidence>
<keyword evidence="3" id="KW-0677">Repeat</keyword>
<protein>
    <submittedName>
        <fullName evidence="8">Multiple EGF-like-domain protein 3</fullName>
    </submittedName>
</protein>
<dbReference type="InterPro" id="IPR051154">
    <property type="entry name" value="Prespore-cell_inducing_factor"/>
</dbReference>
<dbReference type="Proteomes" id="UP000009026">
    <property type="component" value="Chromosome"/>
</dbReference>
<dbReference type="STRING" id="1297742.A176_004789"/>
<evidence type="ECO:0000256" key="4">
    <source>
        <dbReference type="ARBA" id="ARBA00023157"/>
    </source>
</evidence>
<feature type="region of interest" description="Disordered" evidence="6">
    <location>
        <begin position="1"/>
        <end position="125"/>
    </location>
</feature>
<feature type="compositionally biased region" description="Low complexity" evidence="6">
    <location>
        <begin position="19"/>
        <end position="30"/>
    </location>
</feature>
<dbReference type="InterPro" id="IPR011874">
    <property type="entry name" value="Fibro_Slime"/>
</dbReference>
<dbReference type="KEGG" id="mym:A176_004789"/>
<organism evidence="8 9">
    <name type="scientific">Pseudomyxococcus hansupus</name>
    <dbReference type="NCBI Taxonomy" id="1297742"/>
    <lineage>
        <taxon>Bacteria</taxon>
        <taxon>Pseudomonadati</taxon>
        <taxon>Myxococcota</taxon>
        <taxon>Myxococcia</taxon>
        <taxon>Myxococcales</taxon>
        <taxon>Cystobacterineae</taxon>
        <taxon>Myxococcaceae</taxon>
        <taxon>Pseudomyxococcus</taxon>
    </lineage>
</organism>
<dbReference type="GO" id="GO:0005576">
    <property type="term" value="C:extracellular region"/>
    <property type="evidence" value="ECO:0007669"/>
    <property type="project" value="TreeGrafter"/>
</dbReference>
<feature type="compositionally biased region" description="Acidic residues" evidence="6">
    <location>
        <begin position="44"/>
        <end position="109"/>
    </location>
</feature>
<evidence type="ECO:0000313" key="9">
    <source>
        <dbReference type="Proteomes" id="UP000009026"/>
    </source>
</evidence>
<dbReference type="PANTHER" id="PTHR31137">
    <property type="entry name" value="PROTEIN PSIB-RELATED-RELATED"/>
    <property type="match status" value="1"/>
</dbReference>
<dbReference type="InterPro" id="IPR037524">
    <property type="entry name" value="PA14/GLEYA"/>
</dbReference>
<dbReference type="PATRIC" id="fig|1297742.4.peg.4836"/>
<dbReference type="InterPro" id="IPR011936">
    <property type="entry name" value="Myxo_disulph_rpt"/>
</dbReference>
<keyword evidence="5" id="KW-0325">Glycoprotein</keyword>
<evidence type="ECO:0000313" key="8">
    <source>
        <dbReference type="EMBL" id="AKQ67877.1"/>
    </source>
</evidence>
<accession>A0A0H4XHZ6</accession>
<evidence type="ECO:0000256" key="5">
    <source>
        <dbReference type="ARBA" id="ARBA00023180"/>
    </source>
</evidence>
<dbReference type="EMBL" id="CP012109">
    <property type="protein sequence ID" value="AKQ67877.1"/>
    <property type="molecule type" value="Genomic_DNA"/>
</dbReference>
<gene>
    <name evidence="8" type="ORF">A176_004789</name>
</gene>
<dbReference type="Pfam" id="PF13948">
    <property type="entry name" value="DUF4215"/>
    <property type="match status" value="5"/>
</dbReference>
<feature type="domain" description="PA14" evidence="7">
    <location>
        <begin position="391"/>
        <end position="537"/>
    </location>
</feature>
<evidence type="ECO:0000256" key="1">
    <source>
        <dbReference type="ARBA" id="ARBA00008709"/>
    </source>
</evidence>
<keyword evidence="2" id="KW-0732">Signal</keyword>
<dbReference type="PROSITE" id="PS51820">
    <property type="entry name" value="PA14"/>
    <property type="match status" value="1"/>
</dbReference>
<name>A0A0H4XHZ6_9BACT</name>
<evidence type="ECO:0000256" key="6">
    <source>
        <dbReference type="SAM" id="MobiDB-lite"/>
    </source>
</evidence>
<keyword evidence="4" id="KW-1015">Disulfide bond</keyword>
<evidence type="ECO:0000259" key="7">
    <source>
        <dbReference type="PROSITE" id="PS51820"/>
    </source>
</evidence>
<evidence type="ECO:0000256" key="3">
    <source>
        <dbReference type="ARBA" id="ARBA00022737"/>
    </source>
</evidence>
<dbReference type="AlphaFoldDB" id="A0A0H4XHZ6"/>
<keyword evidence="9" id="KW-1185">Reference proteome</keyword>
<dbReference type="NCBIfam" id="TIGR02148">
    <property type="entry name" value="Fibro_Slime"/>
    <property type="match status" value="1"/>
</dbReference>
<dbReference type="Pfam" id="PF07691">
    <property type="entry name" value="PA14"/>
    <property type="match status" value="1"/>
</dbReference>
<reference evidence="8 9" key="1">
    <citation type="journal article" date="2016" name="PLoS ONE">
        <title>Complete Genome Sequence and Comparative Genomics of a Novel Myxobacterium Myxococcus hansupus.</title>
        <authorList>
            <person name="Sharma G."/>
            <person name="Narwani T."/>
            <person name="Subramanian S."/>
        </authorList>
    </citation>
    <scope>NUCLEOTIDE SEQUENCE [LARGE SCALE GENOMIC DNA]</scope>
    <source>
        <strain evidence="9">mixupus</strain>
    </source>
</reference>
<dbReference type="InterPro" id="IPR011658">
    <property type="entry name" value="PA14_dom"/>
</dbReference>
<dbReference type="NCBIfam" id="TIGR02232">
    <property type="entry name" value="myxo_disulf_rpt"/>
    <property type="match status" value="5"/>
</dbReference>
<comment type="similarity">
    <text evidence="1">Belongs to the prespore-cell-inducing factor family.</text>
</comment>
<dbReference type="eggNOG" id="COG1506">
    <property type="taxonomic scope" value="Bacteria"/>
</dbReference>
<dbReference type="PANTHER" id="PTHR31137:SF5">
    <property type="entry name" value="PROTEIN PSIQ-RELATED"/>
    <property type="match status" value="1"/>
</dbReference>
<proteinExistence type="inferred from homology"/>
<sequence length="603" mass="62183">MVVVLAACGGDPSPRPDAGDAPDASGPVDAGDGGDDGGVRPDDDAGTESDAGTEPDADAGTEPDAGTESDAGTEPDSGTESDAGTEPDAGTESDAGTEPDAGTESDAGTDLDAGTAPDAGGAVCGDGVVESPEVCDDGNTVGGDGCSATCRELEVGWVCPAAGGRCSAALCGDGIVAGAEECEDGNSVSGDGCSDTCRVEEGWHCPTVGSVCSRTVCGDGVVQGTEQCDDGNHDFGDGCSPDCRREPRCRDGNCESICGDGVIHPGSTEECDDGNLRANDGCSPECRLESGFACTLVTEQPPSQVSLPIVYRDFRGYDLPATSSLPRGHIDFQNKNGAERGIVQEWLGLDGKPVYARTPGSSQTTHGQAAFDQWFRDVPNVNIPVVSSLHLSHTGNGAYLFDDQRFFPLDGLGWVAAGHEPARPDADSVPRNFSFTSEMRAWFEFKGSEVLTFRGDDDVWVFINGRLALDLGGVHTPEAGSISLAAVPTAERLGLRIGGIYEVALFQAERHTSGSSYRLSLARFSTARTECVALCGNGIIDEDEECDNGMNNDGSYGGCTPGCMLAPRCGDGVVQYSEGEECDDSNTSSGDGCSATCRLEVGR</sequence>